<keyword evidence="1" id="KW-0732">Signal</keyword>
<dbReference type="STRING" id="29845.A0A1V6RJH6"/>
<protein>
    <recommendedName>
        <fullName evidence="4">SMP-30/Gluconolactonase/LRE-like region domain-containing protein</fullName>
    </recommendedName>
</protein>
<evidence type="ECO:0000313" key="3">
    <source>
        <dbReference type="Proteomes" id="UP000191518"/>
    </source>
</evidence>
<dbReference type="SUPFAM" id="SSF63829">
    <property type="entry name" value="Calcium-dependent phosphotriesterase"/>
    <property type="match status" value="1"/>
</dbReference>
<name>A0A1V6RJH6_9EURO</name>
<dbReference type="AlphaFoldDB" id="A0A1V6RJH6"/>
<sequence>MILPNTFFVAVFYFAILTAQSSPISAIYEFPPSISLENLAIGPSINSILVTSDNTPSVYQINIPTHPSSKVAALPIYTFPNATGLLGIVKYALNTYAIVVGNFSIADFGQNTSFSIWSITFPDDGSSQESGAAVKAHKITDIAQARMLNGMTTLNEDPPTVLIADSLAGCVYRLHASTGKLEVVLEDETMKPGGAPEEPVSLRSVALNGIRKVTTMNDTYLYYSNSNKSTINRVLIDPLSGYARGPYTTLTTTRELFSPDDLIYDYETGDVYFAGHMDNVIVRVSPNREGEETVVGNVTAPSSLVFGEGKKSRILYGTTASETSDGIKKAGGRLVTVRIDDL</sequence>
<dbReference type="PANTHER" id="PTHR42060:SF1">
    <property type="entry name" value="NHL REPEAT-CONTAINING PROTEIN"/>
    <property type="match status" value="1"/>
</dbReference>
<feature type="chain" id="PRO_5012212639" description="SMP-30/Gluconolactonase/LRE-like region domain-containing protein" evidence="1">
    <location>
        <begin position="22"/>
        <end position="342"/>
    </location>
</feature>
<evidence type="ECO:0000313" key="2">
    <source>
        <dbReference type="EMBL" id="OQE01604.1"/>
    </source>
</evidence>
<feature type="signal peptide" evidence="1">
    <location>
        <begin position="1"/>
        <end position="21"/>
    </location>
</feature>
<gene>
    <name evidence="2" type="ORF">PENVUL_c042G00612</name>
</gene>
<accession>A0A1V6RJH6</accession>
<dbReference type="Proteomes" id="UP000191518">
    <property type="component" value="Unassembled WGS sequence"/>
</dbReference>
<evidence type="ECO:0008006" key="4">
    <source>
        <dbReference type="Google" id="ProtNLM"/>
    </source>
</evidence>
<reference evidence="3" key="1">
    <citation type="journal article" date="2017" name="Nat. Microbiol.">
        <title>Global analysis of biosynthetic gene clusters reveals vast potential of secondary metabolite production in Penicillium species.</title>
        <authorList>
            <person name="Nielsen J.C."/>
            <person name="Grijseels S."/>
            <person name="Prigent S."/>
            <person name="Ji B."/>
            <person name="Dainat J."/>
            <person name="Nielsen K.F."/>
            <person name="Frisvad J.C."/>
            <person name="Workman M."/>
            <person name="Nielsen J."/>
        </authorList>
    </citation>
    <scope>NUCLEOTIDE SEQUENCE [LARGE SCALE GENOMIC DNA]</scope>
    <source>
        <strain evidence="3">IBT 29486</strain>
    </source>
</reference>
<evidence type="ECO:0000256" key="1">
    <source>
        <dbReference type="SAM" id="SignalP"/>
    </source>
</evidence>
<dbReference type="InterPro" id="IPR011042">
    <property type="entry name" value="6-blade_b-propeller_TolB-like"/>
</dbReference>
<dbReference type="PANTHER" id="PTHR42060">
    <property type="entry name" value="NHL REPEAT-CONTAINING PROTEIN-RELATED"/>
    <property type="match status" value="1"/>
</dbReference>
<organism evidence="2 3">
    <name type="scientific">Penicillium vulpinum</name>
    <dbReference type="NCBI Taxonomy" id="29845"/>
    <lineage>
        <taxon>Eukaryota</taxon>
        <taxon>Fungi</taxon>
        <taxon>Dikarya</taxon>
        <taxon>Ascomycota</taxon>
        <taxon>Pezizomycotina</taxon>
        <taxon>Eurotiomycetes</taxon>
        <taxon>Eurotiomycetidae</taxon>
        <taxon>Eurotiales</taxon>
        <taxon>Aspergillaceae</taxon>
        <taxon>Penicillium</taxon>
    </lineage>
</organism>
<comment type="caution">
    <text evidence="2">The sequence shown here is derived from an EMBL/GenBank/DDBJ whole genome shotgun (WGS) entry which is preliminary data.</text>
</comment>
<dbReference type="Gene3D" id="2.120.10.30">
    <property type="entry name" value="TolB, C-terminal domain"/>
    <property type="match status" value="1"/>
</dbReference>
<dbReference type="EMBL" id="MDYP01000042">
    <property type="protein sequence ID" value="OQE01604.1"/>
    <property type="molecule type" value="Genomic_DNA"/>
</dbReference>
<keyword evidence="3" id="KW-1185">Reference proteome</keyword>
<proteinExistence type="predicted"/>
<dbReference type="OrthoDB" id="9977941at2759"/>
<dbReference type="InterPro" id="IPR052998">
    <property type="entry name" value="Hetero-Diels-Alderase-like"/>
</dbReference>